<evidence type="ECO:0000256" key="13">
    <source>
        <dbReference type="ARBA" id="ARBA00030930"/>
    </source>
</evidence>
<keyword evidence="8" id="KW-0645">Protease</keyword>
<evidence type="ECO:0000256" key="18">
    <source>
        <dbReference type="ARBA" id="ARBA00047881"/>
    </source>
</evidence>
<evidence type="ECO:0000256" key="2">
    <source>
        <dbReference type="ARBA" id="ARBA00001585"/>
    </source>
</evidence>
<dbReference type="InterPro" id="IPR011356">
    <property type="entry name" value="Leucine_aapep/pepB"/>
</dbReference>
<comment type="catalytic activity">
    <reaction evidence="2">
        <text>Release of N-terminal proline from a peptide.</text>
        <dbReference type="EC" id="3.4.11.5"/>
    </reaction>
</comment>
<dbReference type="InterPro" id="IPR023042">
    <property type="entry name" value="Peptidase_M17_leu_NH2_pept"/>
</dbReference>
<keyword evidence="9" id="KW-0378">Hydrolase</keyword>
<dbReference type="CDD" id="cd00433">
    <property type="entry name" value="Peptidase_M17"/>
    <property type="match status" value="1"/>
</dbReference>
<dbReference type="PANTHER" id="PTHR11963">
    <property type="entry name" value="LEUCINE AMINOPEPTIDASE-RELATED"/>
    <property type="match status" value="1"/>
</dbReference>
<dbReference type="SUPFAM" id="SSF53187">
    <property type="entry name" value="Zn-dependent exopeptidases"/>
    <property type="match status" value="1"/>
</dbReference>
<dbReference type="EC" id="3.4.11.5" evidence="5"/>
<dbReference type="SUPFAM" id="SSF52949">
    <property type="entry name" value="Macro domain-like"/>
    <property type="match status" value="1"/>
</dbReference>
<dbReference type="EC" id="3.4.11.1" evidence="4"/>
<dbReference type="PROSITE" id="PS00631">
    <property type="entry name" value="CYTOSOL_AP"/>
    <property type="match status" value="1"/>
</dbReference>
<dbReference type="Gene3D" id="3.40.630.10">
    <property type="entry name" value="Zn peptidases"/>
    <property type="match status" value="1"/>
</dbReference>
<comment type="catalytic activity">
    <reaction evidence="18">
        <text>S-benzyl-L-cysteinylglycine + H2O = S-benzyl-L-cysteine + glycine</text>
        <dbReference type="Rhea" id="RHEA:62568"/>
        <dbReference type="ChEBI" id="CHEBI:15377"/>
        <dbReference type="ChEBI" id="CHEBI:57305"/>
        <dbReference type="ChEBI" id="CHEBI:145802"/>
        <dbReference type="ChEBI" id="CHEBI:145803"/>
    </reaction>
    <physiologicalReaction direction="left-to-right" evidence="18">
        <dbReference type="Rhea" id="RHEA:62569"/>
    </physiologicalReaction>
</comment>
<evidence type="ECO:0000313" key="21">
    <source>
        <dbReference type="EMBL" id="KAK7479338.1"/>
    </source>
</evidence>
<evidence type="ECO:0000256" key="19">
    <source>
        <dbReference type="ARBA" id="ARBA00049107"/>
    </source>
</evidence>
<keyword evidence="22" id="KW-1185">Reference proteome</keyword>
<reference evidence="21 22" key="1">
    <citation type="journal article" date="2023" name="Sci. Data">
        <title>Genome assembly of the Korean intertidal mud-creeper Batillaria attramentaria.</title>
        <authorList>
            <person name="Patra A.K."/>
            <person name="Ho P.T."/>
            <person name="Jun S."/>
            <person name="Lee S.J."/>
            <person name="Kim Y."/>
            <person name="Won Y.J."/>
        </authorList>
    </citation>
    <scope>NUCLEOTIDE SEQUENCE [LARGE SCALE GENOMIC DNA]</scope>
    <source>
        <strain evidence="21">Wonlab-2016</strain>
    </source>
</reference>
<evidence type="ECO:0000256" key="11">
    <source>
        <dbReference type="ARBA" id="ARBA00023625"/>
    </source>
</evidence>
<dbReference type="AlphaFoldDB" id="A0ABD0JXV3"/>
<dbReference type="Pfam" id="PF02789">
    <property type="entry name" value="Peptidase_M17_N"/>
    <property type="match status" value="1"/>
</dbReference>
<keyword evidence="7" id="KW-0031">Aminopeptidase</keyword>
<evidence type="ECO:0000256" key="3">
    <source>
        <dbReference type="ARBA" id="ARBA00009528"/>
    </source>
</evidence>
<comment type="catalytic activity">
    <reaction evidence="1">
        <text>Release of an N-terminal amino acid, Xaa-|-Yaa-, in which Xaa is preferably Leu, but may be other amino acids including Pro although not Arg or Lys, and Yaa may be Pro. Amino acid amides and methyl esters are also readily hydrolyzed, but rates on arylamides are exceedingly low.</text>
        <dbReference type="EC" id="3.4.11.1"/>
    </reaction>
</comment>
<organism evidence="21 22">
    <name type="scientific">Batillaria attramentaria</name>
    <dbReference type="NCBI Taxonomy" id="370345"/>
    <lineage>
        <taxon>Eukaryota</taxon>
        <taxon>Metazoa</taxon>
        <taxon>Spiralia</taxon>
        <taxon>Lophotrochozoa</taxon>
        <taxon>Mollusca</taxon>
        <taxon>Gastropoda</taxon>
        <taxon>Caenogastropoda</taxon>
        <taxon>Sorbeoconcha</taxon>
        <taxon>Cerithioidea</taxon>
        <taxon>Batillariidae</taxon>
        <taxon>Batillaria</taxon>
    </lineage>
</organism>
<name>A0ABD0JXV3_9CAEN</name>
<dbReference type="InterPro" id="IPR000819">
    <property type="entry name" value="Peptidase_M17_C"/>
</dbReference>
<dbReference type="PRINTS" id="PR00481">
    <property type="entry name" value="LAMNOPPTDASE"/>
</dbReference>
<evidence type="ECO:0000256" key="7">
    <source>
        <dbReference type="ARBA" id="ARBA00022438"/>
    </source>
</evidence>
<evidence type="ECO:0000256" key="5">
    <source>
        <dbReference type="ARBA" id="ARBA00012568"/>
    </source>
</evidence>
<feature type="domain" description="Cytosol aminopeptidase" evidence="20">
    <location>
        <begin position="367"/>
        <end position="374"/>
    </location>
</feature>
<dbReference type="GO" id="GO:0006508">
    <property type="term" value="P:proteolysis"/>
    <property type="evidence" value="ECO:0007669"/>
    <property type="project" value="UniProtKB-KW"/>
</dbReference>
<evidence type="ECO:0000256" key="6">
    <source>
        <dbReference type="ARBA" id="ARBA00014190"/>
    </source>
</evidence>
<dbReference type="InterPro" id="IPR043472">
    <property type="entry name" value="Macro_dom-like"/>
</dbReference>
<proteinExistence type="inferred from homology"/>
<evidence type="ECO:0000256" key="17">
    <source>
        <dbReference type="ARBA" id="ARBA00045966"/>
    </source>
</evidence>
<sequence length="531" mass="57058">MEKCVRAVGTRYILRRNSHKCARNFSCSGTKAKGLVLGAYEPQEKDAKLILTPAASKFDQSVGGQLQKVLSIAARGLKAGRSRVLYGLEGEFSTVAVANLGKQDVGFSPLDQFEEGRENVRTAIASACLQLRDAKESEVEVDPCGDAEAAAEGSTLALFSFDELKAEDKRKPRVQVTCHSSFLSADKSRVEDSWQRGVALAEAQNMARRLTEAPSNKLTPTIFCKEVSERLQRDNCSVEIRDQKWAETEKFGAFLAVAKGSSEPPFILEISYTGAEPSQPPIALVGKGITFDSGGISLKPSADMDKMRADMGGAACVAASIVAAAHLNIPVNIKGFIALCENMPSGTALKPGDVITAKNGKTIQVDNTDAEGRLILADTLCYAETCNPRLILDVATLTGAVDVALGAGAAAAYTNCNTTWDYLQQAGAKTGDRLWRMPLFKLYKSHVTTSQLADLNNIGKYSRSAGSCTAAAFLKEFVKSDHWVHLDIAGVMMNKDEVPYMSKGMSGRPTRTIVELLQKLSQPPAGDKSSK</sequence>
<gene>
    <name evidence="21" type="ORF">BaRGS_00029416</name>
</gene>
<dbReference type="Pfam" id="PF00883">
    <property type="entry name" value="Peptidase_M17"/>
    <property type="match status" value="1"/>
</dbReference>
<comment type="caution">
    <text evidence="21">The sequence shown here is derived from an EMBL/GenBank/DDBJ whole genome shotgun (WGS) entry which is preliminary data.</text>
</comment>
<dbReference type="EC" id="3.4.13.23" evidence="11"/>
<protein>
    <recommendedName>
        <fullName evidence="6">Cytosol aminopeptidase</fullName>
        <ecNumber evidence="4">3.4.11.1</ecNumber>
        <ecNumber evidence="5">3.4.11.5</ecNumber>
        <ecNumber evidence="11">3.4.13.23</ecNumber>
    </recommendedName>
    <alternativeName>
        <fullName evidence="14">Cysteinylglycine-S-conjugate dipeptidase</fullName>
    </alternativeName>
    <alternativeName>
        <fullName evidence="15">Leucine aminopeptidase 3</fullName>
    </alternativeName>
    <alternativeName>
        <fullName evidence="16">Leucyl aminopeptidase</fullName>
    </alternativeName>
    <alternativeName>
        <fullName evidence="13">Proline aminopeptidase</fullName>
    </alternativeName>
    <alternativeName>
        <fullName evidence="12">Prolyl aminopeptidase</fullName>
    </alternativeName>
</protein>
<evidence type="ECO:0000259" key="20">
    <source>
        <dbReference type="PROSITE" id="PS00631"/>
    </source>
</evidence>
<dbReference type="Proteomes" id="UP001519460">
    <property type="component" value="Unassembled WGS sequence"/>
</dbReference>
<evidence type="ECO:0000256" key="16">
    <source>
        <dbReference type="ARBA" id="ARBA00033172"/>
    </source>
</evidence>
<comment type="catalytic activity">
    <reaction evidence="10">
        <text>an S-substituted L-cysteinylglycine + H2O = an S-substituted L-cysteine + glycine</text>
        <dbReference type="Rhea" id="RHEA:60444"/>
        <dbReference type="ChEBI" id="CHEBI:15377"/>
        <dbReference type="ChEBI" id="CHEBI:57305"/>
        <dbReference type="ChEBI" id="CHEBI:58717"/>
        <dbReference type="ChEBI" id="CHEBI:143103"/>
        <dbReference type="EC" id="3.4.13.23"/>
    </reaction>
    <physiologicalReaction direction="left-to-right" evidence="10">
        <dbReference type="Rhea" id="RHEA:60445"/>
    </physiologicalReaction>
</comment>
<evidence type="ECO:0000256" key="1">
    <source>
        <dbReference type="ARBA" id="ARBA00000135"/>
    </source>
</evidence>
<evidence type="ECO:0000256" key="12">
    <source>
        <dbReference type="ARBA" id="ARBA00029605"/>
    </source>
</evidence>
<evidence type="ECO:0000256" key="8">
    <source>
        <dbReference type="ARBA" id="ARBA00022670"/>
    </source>
</evidence>
<evidence type="ECO:0000256" key="9">
    <source>
        <dbReference type="ARBA" id="ARBA00022801"/>
    </source>
</evidence>
<dbReference type="PANTHER" id="PTHR11963:SF23">
    <property type="entry name" value="CYTOSOL AMINOPEPTIDASE"/>
    <property type="match status" value="1"/>
</dbReference>
<dbReference type="EMBL" id="JACVVK020000305">
    <property type="protein sequence ID" value="KAK7479338.1"/>
    <property type="molecule type" value="Genomic_DNA"/>
</dbReference>
<comment type="catalytic activity">
    <reaction evidence="19">
        <text>L-cysteinylglycine + H2O = L-cysteine + glycine</text>
        <dbReference type="Rhea" id="RHEA:28783"/>
        <dbReference type="ChEBI" id="CHEBI:15377"/>
        <dbReference type="ChEBI" id="CHEBI:35235"/>
        <dbReference type="ChEBI" id="CHEBI:57305"/>
        <dbReference type="ChEBI" id="CHEBI:61694"/>
    </reaction>
    <physiologicalReaction direction="left-to-right" evidence="19">
        <dbReference type="Rhea" id="RHEA:28784"/>
    </physiologicalReaction>
</comment>
<dbReference type="GO" id="GO:0004177">
    <property type="term" value="F:aminopeptidase activity"/>
    <property type="evidence" value="ECO:0007669"/>
    <property type="project" value="UniProtKB-KW"/>
</dbReference>
<evidence type="ECO:0000256" key="15">
    <source>
        <dbReference type="ARBA" id="ARBA00031564"/>
    </source>
</evidence>
<comment type="similarity">
    <text evidence="3">Belongs to the peptidase M17 family.</text>
</comment>
<dbReference type="InterPro" id="IPR008283">
    <property type="entry name" value="Peptidase_M17_N"/>
</dbReference>
<comment type="function">
    <text evidence="17">Cytosolic metallopeptidase that catalyzes the removal of unsubstituted N-terminal hydrophobic amino acids from various peptides. The presence of Zn(2+) ions is essential for the peptidase activity, and the association with other cofactors can modulate the substrate spectificity of the enzyme. For instance, in the presence of Mn(2+), it displays a specific Cys-Gly hydrolyzing activity of Cys-Gly-S-conjugates. Involved in the metabolism of glutathione and in the degradation of glutathione S-conjugates, which may play a role in the control of the cell redox status.</text>
</comment>
<evidence type="ECO:0000313" key="22">
    <source>
        <dbReference type="Proteomes" id="UP001519460"/>
    </source>
</evidence>
<dbReference type="HAMAP" id="MF_00181">
    <property type="entry name" value="Cytosol_peptidase_M17"/>
    <property type="match status" value="1"/>
</dbReference>
<evidence type="ECO:0000256" key="4">
    <source>
        <dbReference type="ARBA" id="ARBA00012565"/>
    </source>
</evidence>
<evidence type="ECO:0000256" key="14">
    <source>
        <dbReference type="ARBA" id="ARBA00030997"/>
    </source>
</evidence>
<accession>A0ABD0JXV3</accession>
<dbReference type="Gene3D" id="3.40.220.10">
    <property type="entry name" value="Leucine Aminopeptidase, subunit E, domain 1"/>
    <property type="match status" value="1"/>
</dbReference>
<evidence type="ECO:0000256" key="10">
    <source>
        <dbReference type="ARBA" id="ARBA00023511"/>
    </source>
</evidence>